<dbReference type="Proteomes" id="UP000256690">
    <property type="component" value="Unassembled WGS sequence"/>
</dbReference>
<protein>
    <recommendedName>
        <fullName evidence="4">F-box domain-containing protein</fullName>
    </recommendedName>
</protein>
<evidence type="ECO:0000256" key="1">
    <source>
        <dbReference type="SAM" id="MobiDB-lite"/>
    </source>
</evidence>
<organism evidence="2 3">
    <name type="scientific">Aspergillus mulundensis</name>
    <dbReference type="NCBI Taxonomy" id="1810919"/>
    <lineage>
        <taxon>Eukaryota</taxon>
        <taxon>Fungi</taxon>
        <taxon>Dikarya</taxon>
        <taxon>Ascomycota</taxon>
        <taxon>Pezizomycotina</taxon>
        <taxon>Eurotiomycetes</taxon>
        <taxon>Eurotiomycetidae</taxon>
        <taxon>Eurotiales</taxon>
        <taxon>Aspergillaceae</taxon>
        <taxon>Aspergillus</taxon>
        <taxon>Aspergillus subgen. Nidulantes</taxon>
    </lineage>
</organism>
<keyword evidence="3" id="KW-1185">Reference proteome</keyword>
<dbReference type="GeneID" id="38119858"/>
<dbReference type="OrthoDB" id="4402051at2759"/>
<dbReference type="EMBL" id="PVWQ01000013">
    <property type="protein sequence ID" value="RDW65749.1"/>
    <property type="molecule type" value="Genomic_DNA"/>
</dbReference>
<sequence>MQSLSNQVQSLHLSDDPPTQRTPTGLCDLPPELIGEIVSYFLEDDLALRYLKKIRRVCKYLNASTYYHFGQVGFPTLSTDLSSKSLRKFEQISKHPYLAPHVRHLRVTTCDYLYYGDELEWRRNKSGWIVSSASVQRWQVVIKRFVNCRAFRVDQRSAYWADYSIRRAAPAPAGGWSLGWKFPIGDARQQGRLELPDAYMVLMRIIAGAEMPVEELDVDFMVEPVPRALDATHVEDPAFRAAWAPLRKLRYVCETDKAPDAEYPLSLLRIAPDLQDLTLGFSSWGGNPDLATPLIRGLASDESLPPFQLKRLDITRGHLGSGESLACLIKRHRRTLQSLRMYSVDVEKGGLRYLMETFRDRNFHELQEFNLHDLGECAAGDPYARDRRYLRLPRAREGTDIKIGKPWKGLLFSHSKLHNQIQGSGPRVDRLLKMVCDYWEILK</sequence>
<gene>
    <name evidence="2" type="ORF">DSM5745_09488</name>
</gene>
<feature type="compositionally biased region" description="Polar residues" evidence="1">
    <location>
        <begin position="1"/>
        <end position="23"/>
    </location>
</feature>
<comment type="caution">
    <text evidence="2">The sequence shown here is derived from an EMBL/GenBank/DDBJ whole genome shotgun (WGS) entry which is preliminary data.</text>
</comment>
<evidence type="ECO:0000313" key="3">
    <source>
        <dbReference type="Proteomes" id="UP000256690"/>
    </source>
</evidence>
<dbReference type="AlphaFoldDB" id="A0A3D8QVF8"/>
<reference evidence="2 3" key="1">
    <citation type="journal article" date="2018" name="IMA Fungus">
        <title>IMA Genome-F 9: Draft genome sequence of Annulohypoxylon stygium, Aspergillus mulundensis, Berkeleyomyces basicola (syn. Thielaviopsis basicola), Ceratocystis smalleyi, two Cercospora beticola strains, Coleophoma cylindrospora, Fusarium fracticaudum, Phialophora cf. hyalina, and Morchella septimelata.</title>
        <authorList>
            <person name="Wingfield B.D."/>
            <person name="Bills G.F."/>
            <person name="Dong Y."/>
            <person name="Huang W."/>
            <person name="Nel W.J."/>
            <person name="Swalarsk-Parry B.S."/>
            <person name="Vaghefi N."/>
            <person name="Wilken P.M."/>
            <person name="An Z."/>
            <person name="de Beer Z.W."/>
            <person name="De Vos L."/>
            <person name="Chen L."/>
            <person name="Duong T.A."/>
            <person name="Gao Y."/>
            <person name="Hammerbacher A."/>
            <person name="Kikkert J.R."/>
            <person name="Li Y."/>
            <person name="Li H."/>
            <person name="Li K."/>
            <person name="Li Q."/>
            <person name="Liu X."/>
            <person name="Ma X."/>
            <person name="Naidoo K."/>
            <person name="Pethybridge S.J."/>
            <person name="Sun J."/>
            <person name="Steenkamp E.T."/>
            <person name="van der Nest M.A."/>
            <person name="van Wyk S."/>
            <person name="Wingfield M.J."/>
            <person name="Xiong C."/>
            <person name="Yue Q."/>
            <person name="Zhang X."/>
        </authorList>
    </citation>
    <scope>NUCLEOTIDE SEQUENCE [LARGE SCALE GENOMIC DNA]</scope>
    <source>
        <strain evidence="2 3">DSM 5745</strain>
    </source>
</reference>
<feature type="region of interest" description="Disordered" evidence="1">
    <location>
        <begin position="1"/>
        <end position="27"/>
    </location>
</feature>
<dbReference type="RefSeq" id="XP_026599852.1">
    <property type="nucleotide sequence ID" value="XM_026751504.1"/>
</dbReference>
<name>A0A3D8QVF8_9EURO</name>
<evidence type="ECO:0000313" key="2">
    <source>
        <dbReference type="EMBL" id="RDW65749.1"/>
    </source>
</evidence>
<proteinExistence type="predicted"/>
<accession>A0A3D8QVF8</accession>
<evidence type="ECO:0008006" key="4">
    <source>
        <dbReference type="Google" id="ProtNLM"/>
    </source>
</evidence>